<dbReference type="PANTHER" id="PTHR30461">
    <property type="entry name" value="DNA-INVERTASE FROM LAMBDOID PROPHAGE"/>
    <property type="match status" value="1"/>
</dbReference>
<evidence type="ECO:0000313" key="7">
    <source>
        <dbReference type="EMBL" id="GAA6408045.1"/>
    </source>
</evidence>
<protein>
    <recommendedName>
        <fullName evidence="9">Recombinase family protein</fullName>
    </recommendedName>
</protein>
<dbReference type="InterPro" id="IPR050639">
    <property type="entry name" value="SSR_resolvase"/>
</dbReference>
<keyword evidence="1" id="KW-0229">DNA integration</keyword>
<dbReference type="Proteomes" id="UP001600943">
    <property type="component" value="Unassembled WGS sequence"/>
</dbReference>
<evidence type="ECO:0008006" key="9">
    <source>
        <dbReference type="Google" id="ProtNLM"/>
    </source>
</evidence>
<dbReference type="InterPro" id="IPR038109">
    <property type="entry name" value="DNA_bind_recomb_sf"/>
</dbReference>
<reference evidence="7 8" key="1">
    <citation type="submission" date="2024-04" db="EMBL/GenBank/DDBJ databases">
        <title>Defined microbial consortia suppress multidrug-resistant proinflammatory Enterobacteriaceae via ecological control.</title>
        <authorList>
            <person name="Furuichi M."/>
            <person name="Kawaguchi T."/>
            <person name="Pust M."/>
            <person name="Yasuma K."/>
            <person name="Plichta D."/>
            <person name="Hasegawa N."/>
            <person name="Ohya T."/>
            <person name="Bhattarai S."/>
            <person name="Sasajima S."/>
            <person name="Aoto Y."/>
            <person name="Tuganbaev T."/>
            <person name="Yaginuma M."/>
            <person name="Ueda M."/>
            <person name="Okahashi N."/>
            <person name="Amafuji K."/>
            <person name="Kiridooshi Y."/>
            <person name="Sugita K."/>
            <person name="Strazar M."/>
            <person name="Skelly A."/>
            <person name="Suda W."/>
            <person name="Hattori M."/>
            <person name="Nakamoto N."/>
            <person name="Caballero S."/>
            <person name="Norman J."/>
            <person name="Olle B."/>
            <person name="Tanoue T."/>
            <person name="Arita M."/>
            <person name="Bucci V."/>
            <person name="Atarashi K."/>
            <person name="Xavier R."/>
            <person name="Honda K."/>
        </authorList>
    </citation>
    <scope>NUCLEOTIDE SEQUENCE [LARGE SCALE GENOMIC DNA]</scope>
    <source>
        <strain evidence="8">k04-0078-D8-1</strain>
    </source>
</reference>
<evidence type="ECO:0000256" key="4">
    <source>
        <dbReference type="PROSITE-ProRule" id="PRU10137"/>
    </source>
</evidence>
<dbReference type="InterPro" id="IPR006118">
    <property type="entry name" value="Recombinase_CS"/>
</dbReference>
<keyword evidence="2" id="KW-0238">DNA-binding</keyword>
<evidence type="ECO:0000259" key="6">
    <source>
        <dbReference type="PROSITE" id="PS51737"/>
    </source>
</evidence>
<dbReference type="Pfam" id="PF00239">
    <property type="entry name" value="Resolvase"/>
    <property type="match status" value="1"/>
</dbReference>
<dbReference type="InterPro" id="IPR036162">
    <property type="entry name" value="Resolvase-like_N_sf"/>
</dbReference>
<feature type="domain" description="Recombinase" evidence="6">
    <location>
        <begin position="171"/>
        <end position="292"/>
    </location>
</feature>
<keyword evidence="8" id="KW-1185">Reference proteome</keyword>
<gene>
    <name evidence="7" type="ORF">K040078D81_21620</name>
</gene>
<evidence type="ECO:0000256" key="1">
    <source>
        <dbReference type="ARBA" id="ARBA00022908"/>
    </source>
</evidence>
<dbReference type="InterPro" id="IPR011109">
    <property type="entry name" value="DNA_bind_recombinase_dom"/>
</dbReference>
<proteinExistence type="predicted"/>
<dbReference type="RefSeq" id="WP_390405189.1">
    <property type="nucleotide sequence ID" value="NZ_BAABYW010000001.1"/>
</dbReference>
<dbReference type="InterPro" id="IPR025827">
    <property type="entry name" value="Zn_ribbon_recom_dom"/>
</dbReference>
<dbReference type="EMBL" id="BAABYW010000001">
    <property type="protein sequence ID" value="GAA6408045.1"/>
    <property type="molecule type" value="Genomic_DNA"/>
</dbReference>
<dbReference type="Pfam" id="PF13408">
    <property type="entry name" value="Zn_ribbon_recom"/>
    <property type="match status" value="1"/>
</dbReference>
<comment type="caution">
    <text evidence="7">The sequence shown here is derived from an EMBL/GenBank/DDBJ whole genome shotgun (WGS) entry which is preliminary data.</text>
</comment>
<dbReference type="SMART" id="SM00857">
    <property type="entry name" value="Resolvase"/>
    <property type="match status" value="1"/>
</dbReference>
<dbReference type="PANTHER" id="PTHR30461:SF23">
    <property type="entry name" value="DNA RECOMBINASE-RELATED"/>
    <property type="match status" value="1"/>
</dbReference>
<feature type="domain" description="Resolvase/invertase-type recombinase catalytic" evidence="5">
    <location>
        <begin position="16"/>
        <end position="163"/>
    </location>
</feature>
<feature type="active site" description="O-(5'-phospho-DNA)-serine intermediate" evidence="4">
    <location>
        <position position="24"/>
    </location>
</feature>
<dbReference type="Pfam" id="PF07508">
    <property type="entry name" value="Recombinase"/>
    <property type="match status" value="1"/>
</dbReference>
<organism evidence="7 8">
    <name type="scientific">Blautia hominis</name>
    <dbReference type="NCBI Taxonomy" id="2025493"/>
    <lineage>
        <taxon>Bacteria</taxon>
        <taxon>Bacillati</taxon>
        <taxon>Bacillota</taxon>
        <taxon>Clostridia</taxon>
        <taxon>Lachnospirales</taxon>
        <taxon>Lachnospiraceae</taxon>
        <taxon>Blautia</taxon>
    </lineage>
</organism>
<evidence type="ECO:0000313" key="8">
    <source>
        <dbReference type="Proteomes" id="UP001600943"/>
    </source>
</evidence>
<evidence type="ECO:0000256" key="2">
    <source>
        <dbReference type="ARBA" id="ARBA00023125"/>
    </source>
</evidence>
<dbReference type="InterPro" id="IPR006119">
    <property type="entry name" value="Resolv_N"/>
</dbReference>
<dbReference type="Gene3D" id="3.40.50.1390">
    <property type="entry name" value="Resolvase, N-terminal catalytic domain"/>
    <property type="match status" value="1"/>
</dbReference>
<sequence>MAQKKKSSSISTRKDKAALYIRVSTVYQIDKDSLKVQERELSNYTKLVLNIKDYEIFRDAEYSAKNTDRPDYQKMMRKLRTGEFSHLVVWKIDRISRNLLDFAEMYAELKDLGVAFISKNEQFDTSSAIGEAMLKIILVFAELERQMTSERVTAVMISRAESGSWNGGKVPLGYVYHKETKSFSIHPEQAEVVKLIYDSYERMQSSTAVAKFLNQKGITTKAGRKWNPSTVCLILRNPVYKGTMVYNKRRISVTGKLKPEDEWITVDNHHAAIIDAEQFERCHALLKRNMIGSDRSTYFRGNCHVLAGLLYCDYCGSMMAAQIGKPLKSKGGIIPSNYSCYNKRHGLCENPFTSDSIIGPFILNYVSNMYRIQKTFGKSTSIETLENKLLRGEAFKEVAHIKTAGLNQLYQVLKTQVFSENPVYYEPNLPEHEATPDQKAIYLGEKSSHERALSRLHQLFMYADSDMSEAEYFEEKSKLEVKLDAVNQKLSALESEEVSDVTSEYFTALVSNFILENSLNEERYIDYFSLKKKIDSMELKLFLNAVLSKCYIRQGRVASIVFQNGYEHRFIYKDEEVQENG</sequence>
<dbReference type="PROSITE" id="PS51736">
    <property type="entry name" value="RECOMBINASES_3"/>
    <property type="match status" value="1"/>
</dbReference>
<evidence type="ECO:0000256" key="3">
    <source>
        <dbReference type="ARBA" id="ARBA00023172"/>
    </source>
</evidence>
<dbReference type="SUPFAM" id="SSF53041">
    <property type="entry name" value="Resolvase-like"/>
    <property type="match status" value="1"/>
</dbReference>
<dbReference type="PROSITE" id="PS51737">
    <property type="entry name" value="RECOMBINASE_DNA_BIND"/>
    <property type="match status" value="1"/>
</dbReference>
<dbReference type="CDD" id="cd03768">
    <property type="entry name" value="SR_ResInv"/>
    <property type="match status" value="1"/>
</dbReference>
<name>A0ABQ0B9A6_9FIRM</name>
<accession>A0ABQ0B9A6</accession>
<dbReference type="Gene3D" id="3.90.1750.20">
    <property type="entry name" value="Putative Large Serine Recombinase, Chain B, Domain 2"/>
    <property type="match status" value="1"/>
</dbReference>
<evidence type="ECO:0000259" key="5">
    <source>
        <dbReference type="PROSITE" id="PS51736"/>
    </source>
</evidence>
<dbReference type="PROSITE" id="PS00397">
    <property type="entry name" value="RECOMBINASES_1"/>
    <property type="match status" value="1"/>
</dbReference>
<keyword evidence="3" id="KW-0233">DNA recombination</keyword>